<comment type="caution">
    <text evidence="3">The sequence shown here is derived from an EMBL/GenBank/DDBJ whole genome shotgun (WGS) entry which is preliminary data.</text>
</comment>
<dbReference type="AlphaFoldDB" id="A0A5B7J9A5"/>
<evidence type="ECO:0008006" key="5">
    <source>
        <dbReference type="Google" id="ProtNLM"/>
    </source>
</evidence>
<accession>A0A5B7J9A5</accession>
<evidence type="ECO:0000313" key="4">
    <source>
        <dbReference type="Proteomes" id="UP000324222"/>
    </source>
</evidence>
<dbReference type="Proteomes" id="UP000324222">
    <property type="component" value="Unassembled WGS sequence"/>
</dbReference>
<feature type="transmembrane region" description="Helical" evidence="2">
    <location>
        <begin position="48"/>
        <end position="67"/>
    </location>
</feature>
<dbReference type="OrthoDB" id="6349241at2759"/>
<dbReference type="EMBL" id="VSRR010083012">
    <property type="protein sequence ID" value="MPC90037.1"/>
    <property type="molecule type" value="Genomic_DNA"/>
</dbReference>
<feature type="region of interest" description="Disordered" evidence="1">
    <location>
        <begin position="77"/>
        <end position="108"/>
    </location>
</feature>
<organism evidence="3 4">
    <name type="scientific">Portunus trituberculatus</name>
    <name type="common">Swimming crab</name>
    <name type="synonym">Neptunus trituberculatus</name>
    <dbReference type="NCBI Taxonomy" id="210409"/>
    <lineage>
        <taxon>Eukaryota</taxon>
        <taxon>Metazoa</taxon>
        <taxon>Ecdysozoa</taxon>
        <taxon>Arthropoda</taxon>
        <taxon>Crustacea</taxon>
        <taxon>Multicrustacea</taxon>
        <taxon>Malacostraca</taxon>
        <taxon>Eumalacostraca</taxon>
        <taxon>Eucarida</taxon>
        <taxon>Decapoda</taxon>
        <taxon>Pleocyemata</taxon>
        <taxon>Brachyura</taxon>
        <taxon>Eubrachyura</taxon>
        <taxon>Portunoidea</taxon>
        <taxon>Portunidae</taxon>
        <taxon>Portuninae</taxon>
        <taxon>Portunus</taxon>
    </lineage>
</organism>
<protein>
    <recommendedName>
        <fullName evidence="5">Monocarboxylate transporter 12</fullName>
    </recommendedName>
</protein>
<feature type="compositionally biased region" description="Basic and acidic residues" evidence="1">
    <location>
        <begin position="90"/>
        <end position="99"/>
    </location>
</feature>
<dbReference type="GO" id="GO:0008028">
    <property type="term" value="F:monocarboxylic acid transmembrane transporter activity"/>
    <property type="evidence" value="ECO:0007669"/>
    <property type="project" value="TreeGrafter"/>
</dbReference>
<dbReference type="PANTHER" id="PTHR11360">
    <property type="entry name" value="MONOCARBOXYLATE TRANSPORTER"/>
    <property type="match status" value="1"/>
</dbReference>
<reference evidence="3 4" key="1">
    <citation type="submission" date="2019-05" db="EMBL/GenBank/DDBJ databases">
        <title>Another draft genome of Portunus trituberculatus and its Hox gene families provides insights of decapod evolution.</title>
        <authorList>
            <person name="Jeong J.-H."/>
            <person name="Song I."/>
            <person name="Kim S."/>
            <person name="Choi T."/>
            <person name="Kim D."/>
            <person name="Ryu S."/>
            <person name="Kim W."/>
        </authorList>
    </citation>
    <scope>NUCLEOTIDE SEQUENCE [LARGE SCALE GENOMIC DNA]</scope>
    <source>
        <tissue evidence="3">Muscle</tissue>
    </source>
</reference>
<gene>
    <name evidence="3" type="ORF">E2C01_085004</name>
</gene>
<dbReference type="Gene3D" id="1.20.1250.20">
    <property type="entry name" value="MFS general substrate transporter like domains"/>
    <property type="match status" value="1"/>
</dbReference>
<keyword evidence="4" id="KW-1185">Reference proteome</keyword>
<evidence type="ECO:0000256" key="2">
    <source>
        <dbReference type="SAM" id="Phobius"/>
    </source>
</evidence>
<sequence length="203" mass="22072">MSCYQSTALYFNKRLGLANGIVVTGGSLGLILMPQLASLLQDVYPFRWASFITGAVVLHCPVMMLLLHPISWHRRAPEKSPEDPVGLQAAKEDASETHKPLSQGLPRGSSVPTDLLKLGGGLRREMVIAKRLRSGSECHTDTQWLDQRGSAFRLGGSTFMAGSVLTLQDNDVSTMHLDMKRPLHASEALVHGSYVPGPLIDCP</sequence>
<dbReference type="InterPro" id="IPR050327">
    <property type="entry name" value="Proton-linked_MCT"/>
</dbReference>
<dbReference type="InterPro" id="IPR036259">
    <property type="entry name" value="MFS_trans_sf"/>
</dbReference>
<keyword evidence="2" id="KW-0812">Transmembrane</keyword>
<keyword evidence="2" id="KW-0472">Membrane</keyword>
<dbReference type="PANTHER" id="PTHR11360:SF284">
    <property type="entry name" value="EG:103B4.3 PROTEIN-RELATED"/>
    <property type="match status" value="1"/>
</dbReference>
<proteinExistence type="predicted"/>
<name>A0A5B7J9A5_PORTR</name>
<feature type="transmembrane region" description="Helical" evidence="2">
    <location>
        <begin position="15"/>
        <end position="36"/>
    </location>
</feature>
<keyword evidence="2" id="KW-1133">Transmembrane helix</keyword>
<dbReference type="InterPro" id="IPR011701">
    <property type="entry name" value="MFS"/>
</dbReference>
<evidence type="ECO:0000256" key="1">
    <source>
        <dbReference type="SAM" id="MobiDB-lite"/>
    </source>
</evidence>
<evidence type="ECO:0000313" key="3">
    <source>
        <dbReference type="EMBL" id="MPC90037.1"/>
    </source>
</evidence>
<dbReference type="SUPFAM" id="SSF103473">
    <property type="entry name" value="MFS general substrate transporter"/>
    <property type="match status" value="1"/>
</dbReference>
<dbReference type="Pfam" id="PF07690">
    <property type="entry name" value="MFS_1"/>
    <property type="match status" value="1"/>
</dbReference>